<accession>A0ABW0RW19</accession>
<evidence type="ECO:0000259" key="2">
    <source>
        <dbReference type="PROSITE" id="PS50006"/>
    </source>
</evidence>
<dbReference type="PROSITE" id="PS50006">
    <property type="entry name" value="FHA_DOMAIN"/>
    <property type="match status" value="1"/>
</dbReference>
<reference evidence="4" key="1">
    <citation type="journal article" date="2019" name="Int. J. Syst. Evol. Microbiol.">
        <title>The Global Catalogue of Microorganisms (GCM) 10K type strain sequencing project: providing services to taxonomists for standard genome sequencing and annotation.</title>
        <authorList>
            <consortium name="The Broad Institute Genomics Platform"/>
            <consortium name="The Broad Institute Genome Sequencing Center for Infectious Disease"/>
            <person name="Wu L."/>
            <person name="Ma J."/>
        </authorList>
    </citation>
    <scope>NUCLEOTIDE SEQUENCE [LARGE SCALE GENOMIC DNA]</scope>
    <source>
        <strain evidence="4">CGMCC 4.5798</strain>
    </source>
</reference>
<evidence type="ECO:0000313" key="4">
    <source>
        <dbReference type="Proteomes" id="UP001596086"/>
    </source>
</evidence>
<dbReference type="Pfam" id="PF00498">
    <property type="entry name" value="FHA"/>
    <property type="match status" value="1"/>
</dbReference>
<dbReference type="InterPro" id="IPR000253">
    <property type="entry name" value="FHA_dom"/>
</dbReference>
<dbReference type="InterPro" id="IPR008984">
    <property type="entry name" value="SMAD_FHA_dom_sf"/>
</dbReference>
<dbReference type="InterPro" id="IPR046883">
    <property type="entry name" value="T6SS_FHA_C"/>
</dbReference>
<feature type="compositionally biased region" description="Low complexity" evidence="1">
    <location>
        <begin position="138"/>
        <end position="147"/>
    </location>
</feature>
<dbReference type="EMBL" id="JBHSMZ010000006">
    <property type="protein sequence ID" value="MFC5548779.1"/>
    <property type="molecule type" value="Genomic_DNA"/>
</dbReference>
<feature type="compositionally biased region" description="Pro residues" evidence="1">
    <location>
        <begin position="125"/>
        <end position="137"/>
    </location>
</feature>
<dbReference type="Gene3D" id="2.60.200.20">
    <property type="match status" value="1"/>
</dbReference>
<dbReference type="SUPFAM" id="SSF49879">
    <property type="entry name" value="SMAD/FHA domain"/>
    <property type="match status" value="1"/>
</dbReference>
<dbReference type="RefSeq" id="WP_379769948.1">
    <property type="nucleotide sequence ID" value="NZ_JBHSMZ010000006.1"/>
</dbReference>
<gene>
    <name evidence="3" type="primary">tagH</name>
    <name evidence="3" type="ORF">ACFPO9_09660</name>
</gene>
<dbReference type="NCBIfam" id="TIGR03354">
    <property type="entry name" value="VI_FHA"/>
    <property type="match status" value="1"/>
</dbReference>
<feature type="region of interest" description="Disordered" evidence="1">
    <location>
        <begin position="192"/>
        <end position="213"/>
    </location>
</feature>
<dbReference type="SMART" id="SM00240">
    <property type="entry name" value="FHA"/>
    <property type="match status" value="1"/>
</dbReference>
<dbReference type="Proteomes" id="UP001596086">
    <property type="component" value="Unassembled WGS sequence"/>
</dbReference>
<dbReference type="InterPro" id="IPR017735">
    <property type="entry name" value="T6SS_FHA"/>
</dbReference>
<dbReference type="CDD" id="cd00060">
    <property type="entry name" value="FHA"/>
    <property type="match status" value="1"/>
</dbReference>
<evidence type="ECO:0000313" key="3">
    <source>
        <dbReference type="EMBL" id="MFC5548779.1"/>
    </source>
</evidence>
<evidence type="ECO:0000256" key="1">
    <source>
        <dbReference type="SAM" id="MobiDB-lite"/>
    </source>
</evidence>
<feature type="domain" description="FHA" evidence="2">
    <location>
        <begin position="28"/>
        <end position="78"/>
    </location>
</feature>
<dbReference type="Pfam" id="PF20232">
    <property type="entry name" value="T6SS_FHA_C"/>
    <property type="match status" value="1"/>
</dbReference>
<sequence>MQLTLRILTYRNQPVPPAPAVAFGAEGGSIGRSLENALVLDDPSKYISRVHARVLVQDGAFVLEDMGSNASVVNDRPLGKGKQVALAHGDRVLIGDYLLQAVVDATAAAPLLAPAPANNPALPLFEPPPPAAPPQLPPLDSLQAQPATVPRSQGQAPAAAQFAGAAPAFLDPLAGASILDVAPGQQRGTADPLGLNLFAPAPGASHPPRAAESDHVSPELAAMPRSAALPGPAVQPATAPRPGMFAIPNDYDPLADFFPSAAAGTATVASAPAAFAPAATIPVAPPVTAQAAPLAAALAAPALQAAPAAAAPVAVASDSDKLAALLRGLGLPDLKLQRPPVEIAETVGAMLREATAGTIDVLMARAATKKESRIEMTMLSVRANNPLKFFPNAHGALTQMLTSNLPGYMPPVEAMAGAFDDLRAHELAVIAGMRAALSAVLERFDPARIEARLAEPTVMDKMLSSGRKAKMWDRLVELYGEIAREADDDLQRLYGEKFSEAYEEQVARLRSARQ</sequence>
<keyword evidence="4" id="KW-1185">Reference proteome</keyword>
<comment type="caution">
    <text evidence="3">The sequence shown here is derived from an EMBL/GenBank/DDBJ whole genome shotgun (WGS) entry which is preliminary data.</text>
</comment>
<feature type="region of interest" description="Disordered" evidence="1">
    <location>
        <begin position="122"/>
        <end position="160"/>
    </location>
</feature>
<name>A0ABW0RW19_9BURK</name>
<organism evidence="3 4">
    <name type="scientific">Massilia aerilata</name>
    <dbReference type="NCBI Taxonomy" id="453817"/>
    <lineage>
        <taxon>Bacteria</taxon>
        <taxon>Pseudomonadati</taxon>
        <taxon>Pseudomonadota</taxon>
        <taxon>Betaproteobacteria</taxon>
        <taxon>Burkholderiales</taxon>
        <taxon>Oxalobacteraceae</taxon>
        <taxon>Telluria group</taxon>
        <taxon>Massilia</taxon>
    </lineage>
</organism>
<protein>
    <submittedName>
        <fullName evidence="3">Type VI secretion system-associated FHA domain protein TagH</fullName>
    </submittedName>
</protein>
<proteinExistence type="predicted"/>